<comment type="caution">
    <text evidence="5">The sequence shown here is derived from an EMBL/GenBank/DDBJ whole genome shotgun (WGS) entry which is preliminary data.</text>
</comment>
<dbReference type="AlphaFoldDB" id="A0A928Z2L6"/>
<evidence type="ECO:0000256" key="2">
    <source>
        <dbReference type="ARBA" id="ARBA00022496"/>
    </source>
</evidence>
<feature type="binding site" evidence="4">
    <location>
        <position position="43"/>
    </location>
    <ligand>
        <name>Fe cation</name>
        <dbReference type="ChEBI" id="CHEBI:24875"/>
    </ligand>
</feature>
<organism evidence="5 6">
    <name type="scientific">Romeriopsis navalis LEGE 11480</name>
    <dbReference type="NCBI Taxonomy" id="2777977"/>
    <lineage>
        <taxon>Bacteria</taxon>
        <taxon>Bacillati</taxon>
        <taxon>Cyanobacteriota</taxon>
        <taxon>Cyanophyceae</taxon>
        <taxon>Leptolyngbyales</taxon>
        <taxon>Leptolyngbyaceae</taxon>
        <taxon>Romeriopsis</taxon>
        <taxon>Romeriopsis navalis</taxon>
    </lineage>
</organism>
<dbReference type="InterPro" id="IPR026045">
    <property type="entry name" value="Ferric-bd"/>
</dbReference>
<keyword evidence="2" id="KW-0410">Iron transport</keyword>
<dbReference type="SUPFAM" id="SSF53850">
    <property type="entry name" value="Periplasmic binding protein-like II"/>
    <property type="match status" value="1"/>
</dbReference>
<dbReference type="PIRSF" id="PIRSF002825">
    <property type="entry name" value="CfbpA"/>
    <property type="match status" value="1"/>
</dbReference>
<dbReference type="CDD" id="cd13542">
    <property type="entry name" value="PBP2_FutA1_ilke"/>
    <property type="match status" value="1"/>
</dbReference>
<dbReference type="EMBL" id="JADEXQ010000004">
    <property type="protein sequence ID" value="MBE9028505.1"/>
    <property type="molecule type" value="Genomic_DNA"/>
</dbReference>
<dbReference type="PANTHER" id="PTHR30006">
    <property type="entry name" value="THIAMINE-BINDING PERIPLASMIC PROTEIN-RELATED"/>
    <property type="match status" value="1"/>
</dbReference>
<evidence type="ECO:0000256" key="4">
    <source>
        <dbReference type="PIRSR" id="PIRSR002825-1"/>
    </source>
</evidence>
<gene>
    <name evidence="5" type="ORF">IQ266_01880</name>
</gene>
<dbReference type="PROSITE" id="PS51318">
    <property type="entry name" value="TAT"/>
    <property type="match status" value="1"/>
</dbReference>
<protein>
    <submittedName>
        <fullName evidence="5">Fe(3+) ABC transporter substrate-binding protein</fullName>
    </submittedName>
</protein>
<evidence type="ECO:0000256" key="3">
    <source>
        <dbReference type="ARBA" id="ARBA00022729"/>
    </source>
</evidence>
<sequence length="352" mass="38888">MGITRRTFLTSGAAFSAVAAHELMGSRLGFARDKVVNLYSARHYPSDAKIYDGFFKQTGIKVNLVESKSKNLIERIKSEGSNSPADVLITVDAGNLWKAEEAGLMQSIDSDVLKDKIPESLRSSNGTWYGFTKRARILIYNKSSFDPTSIESYEDLAESRMKGKILIRSSSNIYNQSLIGSILAAHGEKDTEAWLKGFVDNFARKPQGNDTAQIRAVAAGLGDVAIANSYYVARLARSKKRKDREVYKRIGIIFPNQKGEHNRGTHVNISGAAVAKNSPNKEAAIQFLEYLTTLEAQEIFANSNNEYPVIPGAEKNSVLKGFGSFKQDKLNAEVFASNNQKALMLMDRVGWK</sequence>
<proteinExistence type="inferred from homology"/>
<dbReference type="Proteomes" id="UP000625316">
    <property type="component" value="Unassembled WGS sequence"/>
</dbReference>
<feature type="binding site" evidence="4">
    <location>
        <position position="231"/>
    </location>
    <ligand>
        <name>Fe cation</name>
        <dbReference type="ChEBI" id="CHEBI:24875"/>
    </ligand>
</feature>
<dbReference type="RefSeq" id="WP_264323329.1">
    <property type="nucleotide sequence ID" value="NZ_JADEXQ010000004.1"/>
</dbReference>
<keyword evidence="2" id="KW-0406">Ion transport</keyword>
<keyword evidence="4" id="KW-0408">Iron</keyword>
<keyword evidence="2" id="KW-0813">Transport</keyword>
<evidence type="ECO:0000313" key="6">
    <source>
        <dbReference type="Proteomes" id="UP000625316"/>
    </source>
</evidence>
<accession>A0A928Z2L6</accession>
<name>A0A928Z2L6_9CYAN</name>
<keyword evidence="4" id="KW-0479">Metal-binding</keyword>
<dbReference type="PANTHER" id="PTHR30006:SF15">
    <property type="entry name" value="IRON-UTILIZATION PERIPLASMIC PROTEIN"/>
    <property type="match status" value="1"/>
</dbReference>
<dbReference type="GO" id="GO:0006826">
    <property type="term" value="P:iron ion transport"/>
    <property type="evidence" value="ECO:0007669"/>
    <property type="project" value="UniProtKB-KW"/>
</dbReference>
<keyword evidence="3" id="KW-0732">Signal</keyword>
<keyword evidence="6" id="KW-1185">Reference proteome</keyword>
<dbReference type="GO" id="GO:0030288">
    <property type="term" value="C:outer membrane-bounded periplasmic space"/>
    <property type="evidence" value="ECO:0007669"/>
    <property type="project" value="TreeGrafter"/>
</dbReference>
<feature type="binding site" evidence="4">
    <location>
        <position position="230"/>
    </location>
    <ligand>
        <name>Fe cation</name>
        <dbReference type="ChEBI" id="CHEBI:24875"/>
    </ligand>
</feature>
<evidence type="ECO:0000256" key="1">
    <source>
        <dbReference type="ARBA" id="ARBA00008520"/>
    </source>
</evidence>
<dbReference type="InterPro" id="IPR006059">
    <property type="entry name" value="SBP"/>
</dbReference>
<evidence type="ECO:0000313" key="5">
    <source>
        <dbReference type="EMBL" id="MBE9028505.1"/>
    </source>
</evidence>
<dbReference type="Gene3D" id="3.40.190.10">
    <property type="entry name" value="Periplasmic binding protein-like II"/>
    <property type="match status" value="2"/>
</dbReference>
<dbReference type="Pfam" id="PF13416">
    <property type="entry name" value="SBP_bac_8"/>
    <property type="match status" value="1"/>
</dbReference>
<dbReference type="InterPro" id="IPR006311">
    <property type="entry name" value="TAT_signal"/>
</dbReference>
<dbReference type="GO" id="GO:0046872">
    <property type="term" value="F:metal ion binding"/>
    <property type="evidence" value="ECO:0007669"/>
    <property type="project" value="UniProtKB-KW"/>
</dbReference>
<comment type="similarity">
    <text evidence="1">Belongs to the bacterial solute-binding protein 1 family.</text>
</comment>
<reference evidence="5" key="1">
    <citation type="submission" date="2020-10" db="EMBL/GenBank/DDBJ databases">
        <authorList>
            <person name="Castelo-Branco R."/>
            <person name="Eusebio N."/>
            <person name="Adriana R."/>
            <person name="Vieira A."/>
            <person name="Brugerolle De Fraissinette N."/>
            <person name="Rezende De Castro R."/>
            <person name="Schneider M.P."/>
            <person name="Vasconcelos V."/>
            <person name="Leao P.N."/>
        </authorList>
    </citation>
    <scope>NUCLEOTIDE SEQUENCE</scope>
    <source>
        <strain evidence="5">LEGE 11480</strain>
    </source>
</reference>